<evidence type="ECO:0000259" key="1">
    <source>
        <dbReference type="Pfam" id="PF04069"/>
    </source>
</evidence>
<dbReference type="SUPFAM" id="SSF53850">
    <property type="entry name" value="Periplasmic binding protein-like II"/>
    <property type="match status" value="1"/>
</dbReference>
<evidence type="ECO:0000313" key="2">
    <source>
        <dbReference type="EMBL" id="GMA32024.1"/>
    </source>
</evidence>
<dbReference type="PROSITE" id="PS51257">
    <property type="entry name" value="PROKAR_LIPOPROTEIN"/>
    <property type="match status" value="1"/>
</dbReference>
<dbReference type="Pfam" id="PF04069">
    <property type="entry name" value="OpuAC"/>
    <property type="match status" value="1"/>
</dbReference>
<dbReference type="Proteomes" id="UP001157161">
    <property type="component" value="Unassembled WGS sequence"/>
</dbReference>
<gene>
    <name evidence="2" type="ORF">GCM10025875_20160</name>
</gene>
<keyword evidence="3" id="KW-1185">Reference proteome</keyword>
<reference evidence="2" key="2">
    <citation type="submission" date="2023-02" db="EMBL/GenBank/DDBJ databases">
        <authorList>
            <person name="Sun Q."/>
            <person name="Mori K."/>
        </authorList>
    </citation>
    <scope>NUCLEOTIDE SEQUENCE</scope>
    <source>
        <strain evidence="2">NBRC 112290</strain>
    </source>
</reference>
<dbReference type="CDD" id="cd13611">
    <property type="entry name" value="PBP2_YehZ"/>
    <property type="match status" value="1"/>
</dbReference>
<dbReference type="Gene3D" id="3.40.190.120">
    <property type="entry name" value="Osmoprotection protein (prox), domain 2"/>
    <property type="match status" value="1"/>
</dbReference>
<dbReference type="PROSITE" id="PS51318">
    <property type="entry name" value="TAT"/>
    <property type="match status" value="1"/>
</dbReference>
<proteinExistence type="predicted"/>
<dbReference type="InterPro" id="IPR007210">
    <property type="entry name" value="ABC_Gly_betaine_transp_sub-bd"/>
</dbReference>
<dbReference type="GO" id="GO:0022857">
    <property type="term" value="F:transmembrane transporter activity"/>
    <property type="evidence" value="ECO:0007669"/>
    <property type="project" value="InterPro"/>
</dbReference>
<comment type="caution">
    <text evidence="2">The sequence shown here is derived from an EMBL/GenBank/DDBJ whole genome shotgun (WGS) entry which is preliminary data.</text>
</comment>
<dbReference type="InterPro" id="IPR006311">
    <property type="entry name" value="TAT_signal"/>
</dbReference>
<evidence type="ECO:0000313" key="3">
    <source>
        <dbReference type="Proteomes" id="UP001157161"/>
    </source>
</evidence>
<sequence length="334" mass="35872">MTRVHRPVRRRRRSLVGGVGALAALALGGCGLQPAASFVPEFGEGSLERLDLPEGASVTVTSKNFTEQLILGKIAVLAAQAAGFTVTDLSNVPGSQPVRELMLSGGADITWEYTGTAWLTYLGQEEGIPDPAEQFAAVAEADGELGLTWSDPAPLNNTYAFAVSRDNAEKYGLETISDLATVPVGERTLCVEPEFNSRADGLTPLLEHYELPRGPEGIPDNQISVLDLGAVYAAIDRGNCVVGEVFSSDGRIPALDLVVLEDDRAFFPAYNASVVFYAETLETYPGLQDVFADVSARITDDLMRELNRQVDVDGEEPADVAYAWMVQEGFITEP</sequence>
<accession>A0AA37XEW4</accession>
<protein>
    <submittedName>
        <fullName evidence="2">Glycine/betaine ABC transporter substrate-binding protein</fullName>
    </submittedName>
</protein>
<feature type="domain" description="ABC-type glycine betaine transport system substrate-binding" evidence="1">
    <location>
        <begin position="57"/>
        <end position="325"/>
    </location>
</feature>
<dbReference type="Gene3D" id="3.40.190.10">
    <property type="entry name" value="Periplasmic binding protein-like II"/>
    <property type="match status" value="1"/>
</dbReference>
<reference evidence="2" key="1">
    <citation type="journal article" date="2014" name="Int. J. Syst. Evol. Microbiol.">
        <title>Complete genome sequence of Corynebacterium casei LMG S-19264T (=DSM 44701T), isolated from a smear-ripened cheese.</title>
        <authorList>
            <consortium name="US DOE Joint Genome Institute (JGI-PGF)"/>
            <person name="Walter F."/>
            <person name="Albersmeier A."/>
            <person name="Kalinowski J."/>
            <person name="Ruckert C."/>
        </authorList>
    </citation>
    <scope>NUCLEOTIDE SEQUENCE</scope>
    <source>
        <strain evidence="2">NBRC 112290</strain>
    </source>
</reference>
<dbReference type="EMBL" id="BSUM01000001">
    <property type="protein sequence ID" value="GMA32024.1"/>
    <property type="molecule type" value="Genomic_DNA"/>
</dbReference>
<organism evidence="2 3">
    <name type="scientific">Litorihabitans aurantiacus</name>
    <dbReference type="NCBI Taxonomy" id="1930061"/>
    <lineage>
        <taxon>Bacteria</taxon>
        <taxon>Bacillati</taxon>
        <taxon>Actinomycetota</taxon>
        <taxon>Actinomycetes</taxon>
        <taxon>Micrococcales</taxon>
        <taxon>Beutenbergiaceae</taxon>
        <taxon>Litorihabitans</taxon>
    </lineage>
</organism>
<name>A0AA37XEW4_9MICO</name>
<dbReference type="AlphaFoldDB" id="A0AA37XEW4"/>
<dbReference type="GO" id="GO:0043190">
    <property type="term" value="C:ATP-binding cassette (ABC) transporter complex"/>
    <property type="evidence" value="ECO:0007669"/>
    <property type="project" value="InterPro"/>
</dbReference>
<dbReference type="RefSeq" id="WP_284250739.1">
    <property type="nucleotide sequence ID" value="NZ_BSUM01000001.1"/>
</dbReference>